<dbReference type="EMBL" id="JARBJD010000023">
    <property type="protein sequence ID" value="KAK2960437.1"/>
    <property type="molecule type" value="Genomic_DNA"/>
</dbReference>
<protein>
    <submittedName>
        <fullName evidence="1">Uncharacterized protein</fullName>
    </submittedName>
</protein>
<gene>
    <name evidence="1" type="ORF">BLNAU_4654</name>
</gene>
<organism evidence="1 2">
    <name type="scientific">Blattamonas nauphoetae</name>
    <dbReference type="NCBI Taxonomy" id="2049346"/>
    <lineage>
        <taxon>Eukaryota</taxon>
        <taxon>Metamonada</taxon>
        <taxon>Preaxostyla</taxon>
        <taxon>Oxymonadida</taxon>
        <taxon>Blattamonas</taxon>
    </lineage>
</organism>
<reference evidence="1 2" key="1">
    <citation type="journal article" date="2022" name="bioRxiv">
        <title>Genomics of Preaxostyla Flagellates Illuminates Evolutionary Transitions and the Path Towards Mitochondrial Loss.</title>
        <authorList>
            <person name="Novak L.V.F."/>
            <person name="Treitli S.C."/>
            <person name="Pyrih J."/>
            <person name="Halakuc P."/>
            <person name="Pipaliya S.V."/>
            <person name="Vacek V."/>
            <person name="Brzon O."/>
            <person name="Soukal P."/>
            <person name="Eme L."/>
            <person name="Dacks J.B."/>
            <person name="Karnkowska A."/>
            <person name="Elias M."/>
            <person name="Hampl V."/>
        </authorList>
    </citation>
    <scope>NUCLEOTIDE SEQUENCE [LARGE SCALE GENOMIC DNA]</scope>
    <source>
        <strain evidence="1">NAU3</strain>
        <tissue evidence="1">Gut</tissue>
    </source>
</reference>
<proteinExistence type="predicted"/>
<dbReference type="Proteomes" id="UP001281761">
    <property type="component" value="Unassembled WGS sequence"/>
</dbReference>
<accession>A0ABQ9Y9J2</accession>
<keyword evidence="2" id="KW-1185">Reference proteome</keyword>
<sequence length="366" mass="40749">MQLSQSDEMSFTRCLRPLLVDCENNTISLANLFQQSSKPDSEESLESQINLNIELITTISMLIQMKDMDDGGSLSMETVKWCFTVLSIFIPQPTIPLTKDAISPFHMNVFDSLLSLFTHLISGCPVAIQPTAETDANFAFFSDITSRILSLDNDTISTMFLDTIAVVLGCLPALPIPPSSFPITRQLVASLVRAPFGDCLSDLHNSACHLFTAITSHLGTNTVADLFDVIGPYLICLSTHIRLIPDTLLKEVGIFTTSLLSLRTTIDEIESIFIPNGVPLLASASAFCIKHKFFERHKNFIFSPVHSHERFFRLRVCATEGLEDILEMFVQVQNIIDEIPTDLPFVEDFARKLGHNPPNFEFLGDD</sequence>
<name>A0ABQ9Y9J2_9EUKA</name>
<evidence type="ECO:0000313" key="2">
    <source>
        <dbReference type="Proteomes" id="UP001281761"/>
    </source>
</evidence>
<comment type="caution">
    <text evidence="1">The sequence shown here is derived from an EMBL/GenBank/DDBJ whole genome shotgun (WGS) entry which is preliminary data.</text>
</comment>
<evidence type="ECO:0000313" key="1">
    <source>
        <dbReference type="EMBL" id="KAK2960437.1"/>
    </source>
</evidence>